<dbReference type="EMBL" id="FNAN01000009">
    <property type="protein sequence ID" value="SDF16656.1"/>
    <property type="molecule type" value="Genomic_DNA"/>
</dbReference>
<evidence type="ECO:0000313" key="1">
    <source>
        <dbReference type="EMBL" id="SDF16656.1"/>
    </source>
</evidence>
<name>A0A1G7IVN5_9BACT</name>
<proteinExistence type="predicted"/>
<dbReference type="RefSeq" id="WP_090151877.1">
    <property type="nucleotide sequence ID" value="NZ_FNAN01000009.1"/>
</dbReference>
<dbReference type="STRING" id="659014.SAMN04487996_109108"/>
<reference evidence="2" key="1">
    <citation type="submission" date="2016-10" db="EMBL/GenBank/DDBJ databases">
        <authorList>
            <person name="Varghese N."/>
            <person name="Submissions S."/>
        </authorList>
    </citation>
    <scope>NUCLEOTIDE SEQUENCE [LARGE SCALE GENOMIC DNA]</scope>
    <source>
        <strain evidence="2">DSM 25329</strain>
    </source>
</reference>
<gene>
    <name evidence="1" type="ORF">SAMN04487996_109108</name>
</gene>
<accession>A0A1G7IVN5</accession>
<protein>
    <submittedName>
        <fullName evidence="1">Uncharacterized protein</fullName>
    </submittedName>
</protein>
<dbReference type="Proteomes" id="UP000198748">
    <property type="component" value="Unassembled WGS sequence"/>
</dbReference>
<keyword evidence="2" id="KW-1185">Reference proteome</keyword>
<evidence type="ECO:0000313" key="2">
    <source>
        <dbReference type="Proteomes" id="UP000198748"/>
    </source>
</evidence>
<dbReference type="OrthoDB" id="952658at2"/>
<sequence>METVINQKAKSEQWFDDIVAQIRADQLAYEAGIISPEEAVMYDNLMNGEVKPLIDNALAIARMYYVKRMLFDYVKVLGGFHAFSKLAVSFHDSGLLVWTEIPDGREDIEDKLIMAEAEVNSKYHPFGFNISTTYVEECDKLPIPSYYQLLAHSKTA</sequence>
<dbReference type="AlphaFoldDB" id="A0A1G7IVN5"/>
<organism evidence="1 2">
    <name type="scientific">Dyadobacter soli</name>
    <dbReference type="NCBI Taxonomy" id="659014"/>
    <lineage>
        <taxon>Bacteria</taxon>
        <taxon>Pseudomonadati</taxon>
        <taxon>Bacteroidota</taxon>
        <taxon>Cytophagia</taxon>
        <taxon>Cytophagales</taxon>
        <taxon>Spirosomataceae</taxon>
        <taxon>Dyadobacter</taxon>
    </lineage>
</organism>